<feature type="compositionally biased region" description="Low complexity" evidence="1">
    <location>
        <begin position="189"/>
        <end position="220"/>
    </location>
</feature>
<accession>A0A9W6W1B4</accession>
<keyword evidence="4" id="KW-1185">Reference proteome</keyword>
<dbReference type="NCBIfam" id="TIGR01167">
    <property type="entry name" value="LPXTG_anchor"/>
    <property type="match status" value="1"/>
</dbReference>
<keyword evidence="2" id="KW-1133">Transmembrane helix</keyword>
<evidence type="ECO:0000313" key="4">
    <source>
        <dbReference type="Proteomes" id="UP001165079"/>
    </source>
</evidence>
<evidence type="ECO:0000256" key="2">
    <source>
        <dbReference type="SAM" id="Phobius"/>
    </source>
</evidence>
<gene>
    <name evidence="3" type="ORF">Afil01_05190</name>
</gene>
<dbReference type="AlphaFoldDB" id="A0A9W6W1B4"/>
<dbReference type="EMBL" id="BSTX01000001">
    <property type="protein sequence ID" value="GLZ75712.1"/>
    <property type="molecule type" value="Genomic_DNA"/>
</dbReference>
<organism evidence="3 4">
    <name type="scientific">Actinorhabdospora filicis</name>
    <dbReference type="NCBI Taxonomy" id="1785913"/>
    <lineage>
        <taxon>Bacteria</taxon>
        <taxon>Bacillati</taxon>
        <taxon>Actinomycetota</taxon>
        <taxon>Actinomycetes</taxon>
        <taxon>Micromonosporales</taxon>
        <taxon>Micromonosporaceae</taxon>
        <taxon>Actinorhabdospora</taxon>
    </lineage>
</organism>
<reference evidence="3" key="1">
    <citation type="submission" date="2023-03" db="EMBL/GenBank/DDBJ databases">
        <title>Actinorhabdospora filicis NBRC 111898.</title>
        <authorList>
            <person name="Ichikawa N."/>
            <person name="Sato H."/>
            <person name="Tonouchi N."/>
        </authorList>
    </citation>
    <scope>NUCLEOTIDE SEQUENCE</scope>
    <source>
        <strain evidence="3">NBRC 111898</strain>
    </source>
</reference>
<feature type="compositionally biased region" description="Pro residues" evidence="1">
    <location>
        <begin position="174"/>
        <end position="188"/>
    </location>
</feature>
<comment type="caution">
    <text evidence="3">The sequence shown here is derived from an EMBL/GenBank/DDBJ whole genome shotgun (WGS) entry which is preliminary data.</text>
</comment>
<dbReference type="Proteomes" id="UP001165079">
    <property type="component" value="Unassembled WGS sequence"/>
</dbReference>
<keyword evidence="2" id="KW-0472">Membrane</keyword>
<evidence type="ECO:0000313" key="3">
    <source>
        <dbReference type="EMBL" id="GLZ75712.1"/>
    </source>
</evidence>
<evidence type="ECO:0000256" key="1">
    <source>
        <dbReference type="SAM" id="MobiDB-lite"/>
    </source>
</evidence>
<protein>
    <recommendedName>
        <fullName evidence="5">Gram-positive cocci surface proteins LPxTG domain-containing protein</fullName>
    </recommendedName>
</protein>
<evidence type="ECO:0008006" key="5">
    <source>
        <dbReference type="Google" id="ProtNLM"/>
    </source>
</evidence>
<keyword evidence="2" id="KW-0812">Transmembrane</keyword>
<name>A0A9W6W1B4_9ACTN</name>
<dbReference type="RefSeq" id="WP_285660943.1">
    <property type="nucleotide sequence ID" value="NZ_BSTX01000001.1"/>
</dbReference>
<feature type="region of interest" description="Disordered" evidence="1">
    <location>
        <begin position="171"/>
        <end position="228"/>
    </location>
</feature>
<sequence length="261" mass="25797">MKDTRPLARLIAPLAAALALVAGVLFVFGTEPAQAAPLGTITLSPAGGSVGADTPTTAFVTTATTSKACPTGYGANASLRVRAAGAAAGNAFGPVKGAGGYDTSPVAFSGGDIRFSLARALSGNVTPVPAPAAGDYEIYAECFSQEAGKHADVFSVTITVTGTAWQVKQVVTPTTPPTTAPTTAPPTTAPTSSPPASASPSSSPSSSSASPSRSVSTSPTKKPGGSLPTTGAPVVAIALSGFALLFAGAWLLRVRRRRNAD</sequence>
<proteinExistence type="predicted"/>
<feature type="transmembrane region" description="Helical" evidence="2">
    <location>
        <begin position="231"/>
        <end position="252"/>
    </location>
</feature>